<proteinExistence type="predicted"/>
<name>A0A1R1L7M3_9MICC</name>
<evidence type="ECO:0000313" key="3">
    <source>
        <dbReference type="Proteomes" id="UP000187085"/>
    </source>
</evidence>
<reference evidence="2 3" key="1">
    <citation type="submission" date="2016-12" db="EMBL/GenBank/DDBJ databases">
        <title>Draft genome of Tersicoccus phoenicis 1P05MA.</title>
        <authorList>
            <person name="Nakajima Y."/>
            <person name="Yoshizawa S."/>
            <person name="Nakamura K."/>
            <person name="Ogura Y."/>
            <person name="Hayashi T."/>
            <person name="Kogure K."/>
        </authorList>
    </citation>
    <scope>NUCLEOTIDE SEQUENCE [LARGE SCALE GENOMIC DNA]</scope>
    <source>
        <strain evidence="2 3">1p05MA</strain>
    </source>
</reference>
<evidence type="ECO:0000256" key="1">
    <source>
        <dbReference type="SAM" id="MobiDB-lite"/>
    </source>
</evidence>
<keyword evidence="3" id="KW-1185">Reference proteome</keyword>
<dbReference type="OrthoDB" id="9911996at2"/>
<dbReference type="AlphaFoldDB" id="A0A1R1L7M3"/>
<gene>
    <name evidence="2" type="ORF">BKD30_11480</name>
</gene>
<protein>
    <submittedName>
        <fullName evidence="2">Uncharacterized protein</fullName>
    </submittedName>
</protein>
<comment type="caution">
    <text evidence="2">The sequence shown here is derived from an EMBL/GenBank/DDBJ whole genome shotgun (WGS) entry which is preliminary data.</text>
</comment>
<sequence length="70" mass="7827">MSAIDTSTLMTIRPAAPRSRTNLLARFVRPSAPKPATDRRERYLQNVETFRSTHDGTSPFSTGSTWPDFG</sequence>
<dbReference type="RefSeq" id="WP_076704772.1">
    <property type="nucleotide sequence ID" value="NZ_MRDE01000072.1"/>
</dbReference>
<evidence type="ECO:0000313" key="2">
    <source>
        <dbReference type="EMBL" id="OMH23541.1"/>
    </source>
</evidence>
<accession>A0A1R1L7M3</accession>
<dbReference type="EMBL" id="MRDE01000072">
    <property type="protein sequence ID" value="OMH23541.1"/>
    <property type="molecule type" value="Genomic_DNA"/>
</dbReference>
<dbReference type="Proteomes" id="UP000187085">
    <property type="component" value="Unassembled WGS sequence"/>
</dbReference>
<organism evidence="2 3">
    <name type="scientific">Tersicoccus phoenicis</name>
    <dbReference type="NCBI Taxonomy" id="554083"/>
    <lineage>
        <taxon>Bacteria</taxon>
        <taxon>Bacillati</taxon>
        <taxon>Actinomycetota</taxon>
        <taxon>Actinomycetes</taxon>
        <taxon>Micrococcales</taxon>
        <taxon>Micrococcaceae</taxon>
        <taxon>Tersicoccus</taxon>
    </lineage>
</organism>
<feature type="region of interest" description="Disordered" evidence="1">
    <location>
        <begin position="50"/>
        <end position="70"/>
    </location>
</feature>